<dbReference type="EMBL" id="CP076128">
    <property type="protein sequence ID" value="QWG09227.1"/>
    <property type="molecule type" value="Genomic_DNA"/>
</dbReference>
<organism evidence="5 6">
    <name type="scientific">Flammeovirga kamogawensis</name>
    <dbReference type="NCBI Taxonomy" id="373891"/>
    <lineage>
        <taxon>Bacteria</taxon>
        <taxon>Pseudomonadati</taxon>
        <taxon>Bacteroidota</taxon>
        <taxon>Cytophagia</taxon>
        <taxon>Cytophagales</taxon>
        <taxon>Flammeovirgaceae</taxon>
        <taxon>Flammeovirga</taxon>
    </lineage>
</organism>
<dbReference type="InterPro" id="IPR002347">
    <property type="entry name" value="SDR_fam"/>
</dbReference>
<reference evidence="5 6" key="1">
    <citation type="submission" date="2021-05" db="EMBL/GenBank/DDBJ databases">
        <title>Comparative genomic studies on the polysaccharide-degrading batcterial strains of the Flammeovirga genus.</title>
        <authorList>
            <person name="Zewei F."/>
            <person name="Zheng Z."/>
            <person name="Yu L."/>
            <person name="Ruyue G."/>
            <person name="Yanhong M."/>
            <person name="Yuanyuan C."/>
            <person name="Jingyan G."/>
            <person name="Wenjun H."/>
        </authorList>
    </citation>
    <scope>NUCLEOTIDE SEQUENCE [LARGE SCALE GENOMIC DNA]</scope>
    <source>
        <strain evidence="5 6">YS10</strain>
    </source>
</reference>
<dbReference type="SUPFAM" id="SSF51735">
    <property type="entry name" value="NAD(P)-binding Rossmann-fold domains"/>
    <property type="match status" value="1"/>
</dbReference>
<dbReference type="Pfam" id="PF00106">
    <property type="entry name" value="adh_short"/>
    <property type="match status" value="1"/>
</dbReference>
<dbReference type="InterPro" id="IPR036291">
    <property type="entry name" value="NAD(P)-bd_dom_sf"/>
</dbReference>
<dbReference type="PRINTS" id="PR00081">
    <property type="entry name" value="GDHRDH"/>
</dbReference>
<dbReference type="Proteomes" id="UP000682802">
    <property type="component" value="Chromosome 1"/>
</dbReference>
<dbReference type="PRINTS" id="PR00080">
    <property type="entry name" value="SDRFAMILY"/>
</dbReference>
<protein>
    <submittedName>
        <fullName evidence="5">SDR family NAD(P)-dependent oxidoreductase</fullName>
    </submittedName>
</protein>
<evidence type="ECO:0000256" key="1">
    <source>
        <dbReference type="ARBA" id="ARBA00006484"/>
    </source>
</evidence>
<keyword evidence="2" id="KW-0521">NADP</keyword>
<dbReference type="PANTHER" id="PTHR43963:SF6">
    <property type="entry name" value="CHAIN DEHYDROGENASE FAMILY PROTEIN, PUTATIVE (AFU_ORTHOLOGUE AFUA_3G15350)-RELATED"/>
    <property type="match status" value="1"/>
</dbReference>
<keyword evidence="6" id="KW-1185">Reference proteome</keyword>
<name>A0ABX8H0V9_9BACT</name>
<proteinExistence type="inferred from homology"/>
<sequence length="256" mass="29088">MILLYHSIENEKSSINYRCCTRDWFRNNKITREQKYTVILADVQSNVVEKAEELQKQDIDAYPFQFDLADTSTFQPLVEFISKEFRKLDALINNAAMLVDMGKHPSDLSEELFRKVMEVNYIGPFLLTQKLVPLLKKSEAGRIVNLSNQVAQLKQLSDMNSPLREDICSAYQSSKIGVNAMTVLYAKELEEFGIKVNSCCPGWVDSAMNTEELPDYGEGARPKTLSEGADTSVWLATLSEDGPTAGFYTDRERIDW</sequence>
<evidence type="ECO:0000313" key="6">
    <source>
        <dbReference type="Proteomes" id="UP000682802"/>
    </source>
</evidence>
<evidence type="ECO:0000256" key="4">
    <source>
        <dbReference type="RuleBase" id="RU000363"/>
    </source>
</evidence>
<evidence type="ECO:0000313" key="5">
    <source>
        <dbReference type="EMBL" id="QWG09227.1"/>
    </source>
</evidence>
<comment type="similarity">
    <text evidence="1 4">Belongs to the short-chain dehydrogenases/reductases (SDR) family.</text>
</comment>
<accession>A0ABX8H0V9</accession>
<dbReference type="Gene3D" id="3.40.50.720">
    <property type="entry name" value="NAD(P)-binding Rossmann-like Domain"/>
    <property type="match status" value="1"/>
</dbReference>
<evidence type="ECO:0000256" key="2">
    <source>
        <dbReference type="ARBA" id="ARBA00022857"/>
    </source>
</evidence>
<evidence type="ECO:0000256" key="3">
    <source>
        <dbReference type="ARBA" id="ARBA00023002"/>
    </source>
</evidence>
<gene>
    <name evidence="5" type="ORF">KM029_15630</name>
</gene>
<keyword evidence="3" id="KW-0560">Oxidoreductase</keyword>
<dbReference type="PANTHER" id="PTHR43963">
    <property type="entry name" value="CARBONYL REDUCTASE 1-RELATED"/>
    <property type="match status" value="1"/>
</dbReference>